<gene>
    <name evidence="3" type="primary">Aste57867_2729</name>
    <name evidence="2" type="ORF">As57867_002722</name>
    <name evidence="3" type="ORF">ASTE57867_2729</name>
</gene>
<organism evidence="3 4">
    <name type="scientific">Aphanomyces stellatus</name>
    <dbReference type="NCBI Taxonomy" id="120398"/>
    <lineage>
        <taxon>Eukaryota</taxon>
        <taxon>Sar</taxon>
        <taxon>Stramenopiles</taxon>
        <taxon>Oomycota</taxon>
        <taxon>Saprolegniomycetes</taxon>
        <taxon>Saprolegniales</taxon>
        <taxon>Verrucalvaceae</taxon>
        <taxon>Aphanomyces</taxon>
    </lineage>
</organism>
<dbReference type="PROSITE" id="PS50195">
    <property type="entry name" value="PX"/>
    <property type="match status" value="1"/>
</dbReference>
<dbReference type="AlphaFoldDB" id="A0A485KDU9"/>
<dbReference type="GO" id="GO:0035091">
    <property type="term" value="F:phosphatidylinositol binding"/>
    <property type="evidence" value="ECO:0007669"/>
    <property type="project" value="InterPro"/>
</dbReference>
<dbReference type="EMBL" id="CAADRA010000378">
    <property type="protein sequence ID" value="VFT79921.1"/>
    <property type="molecule type" value="Genomic_DNA"/>
</dbReference>
<evidence type="ECO:0000313" key="4">
    <source>
        <dbReference type="Proteomes" id="UP000332933"/>
    </source>
</evidence>
<reference evidence="3 4" key="1">
    <citation type="submission" date="2019-03" db="EMBL/GenBank/DDBJ databases">
        <authorList>
            <person name="Gaulin E."/>
            <person name="Dumas B."/>
        </authorList>
    </citation>
    <scope>NUCLEOTIDE SEQUENCE [LARGE SCALE GENOMIC DNA]</scope>
    <source>
        <strain evidence="3">CBS 568.67</strain>
    </source>
</reference>
<dbReference type="InterPro" id="IPR001683">
    <property type="entry name" value="PX_dom"/>
</dbReference>
<dbReference type="EMBL" id="VJMH01000378">
    <property type="protein sequence ID" value="KAF0716645.1"/>
    <property type="molecule type" value="Genomic_DNA"/>
</dbReference>
<sequence length="183" mass="20810">MVFQIKTLSPVGAKLVAVGEINHVVIYILRIDFDGRTSYVSRRYSEFRELMIRIQAHANTRGDSCDICNEVLSLGLTRPNGFPSRKLLHSQSLAMSRFDELAVFVRNLMITTQGLLDDCCDIPMQLRVFFLLAPSIDTKQPAITLTVSDLRIIHQTDDELDLNDINSPHMNALHRQHSLVIYQ</sequence>
<accession>A0A485KDU9</accession>
<dbReference type="SUPFAM" id="SSF64268">
    <property type="entry name" value="PX domain"/>
    <property type="match status" value="1"/>
</dbReference>
<name>A0A485KDU9_9STRA</name>
<evidence type="ECO:0000313" key="2">
    <source>
        <dbReference type="EMBL" id="KAF0716645.1"/>
    </source>
</evidence>
<dbReference type="OrthoDB" id="66384at2759"/>
<proteinExistence type="predicted"/>
<protein>
    <submittedName>
        <fullName evidence="3">Aste57867_2729 protein</fullName>
    </submittedName>
</protein>
<keyword evidence="4" id="KW-1185">Reference proteome</keyword>
<evidence type="ECO:0000313" key="3">
    <source>
        <dbReference type="EMBL" id="VFT79921.1"/>
    </source>
</evidence>
<dbReference type="InterPro" id="IPR036871">
    <property type="entry name" value="PX_dom_sf"/>
</dbReference>
<dbReference type="Proteomes" id="UP000332933">
    <property type="component" value="Unassembled WGS sequence"/>
</dbReference>
<feature type="domain" description="PX" evidence="1">
    <location>
        <begin position="1"/>
        <end position="137"/>
    </location>
</feature>
<reference evidence="2" key="2">
    <citation type="submission" date="2019-06" db="EMBL/GenBank/DDBJ databases">
        <title>Genomics analysis of Aphanomyces spp. identifies a new class of oomycete effector associated with host adaptation.</title>
        <authorList>
            <person name="Gaulin E."/>
        </authorList>
    </citation>
    <scope>NUCLEOTIDE SEQUENCE</scope>
    <source>
        <strain evidence="2">CBS 578.67</strain>
    </source>
</reference>
<evidence type="ECO:0000259" key="1">
    <source>
        <dbReference type="PROSITE" id="PS50195"/>
    </source>
</evidence>
<dbReference type="Gene3D" id="3.30.1520.10">
    <property type="entry name" value="Phox-like domain"/>
    <property type="match status" value="1"/>
</dbReference>